<reference evidence="2 3" key="1">
    <citation type="submission" date="2019-06" db="EMBL/GenBank/DDBJ databases">
        <title>Draft genomes of female and male turbot (Scophthalmus maximus).</title>
        <authorList>
            <person name="Xu H."/>
            <person name="Xu X.-W."/>
            <person name="Shao C."/>
            <person name="Chen S."/>
        </authorList>
    </citation>
    <scope>NUCLEOTIDE SEQUENCE [LARGE SCALE GENOMIC DNA]</scope>
    <source>
        <strain evidence="2">Ysfricsl-2016a</strain>
        <tissue evidence="2">Blood</tissue>
    </source>
</reference>
<evidence type="ECO:0000313" key="2">
    <source>
        <dbReference type="EMBL" id="KAF0045605.1"/>
    </source>
</evidence>
<protein>
    <recommendedName>
        <fullName evidence="4">snRNA-activating protein complex subunit 2</fullName>
    </recommendedName>
</protein>
<feature type="compositionally biased region" description="Basic residues" evidence="1">
    <location>
        <begin position="1"/>
        <end position="12"/>
    </location>
</feature>
<feature type="region of interest" description="Disordered" evidence="1">
    <location>
        <begin position="298"/>
        <end position="361"/>
    </location>
</feature>
<feature type="compositionally biased region" description="Polar residues" evidence="1">
    <location>
        <begin position="684"/>
        <end position="696"/>
    </location>
</feature>
<dbReference type="PANTHER" id="PTHR15132">
    <property type="entry name" value="SNRNA-ACTIVATING PROTEIN COMPLEX SUBUNIT 2"/>
    <property type="match status" value="1"/>
</dbReference>
<feature type="compositionally biased region" description="Polar residues" evidence="1">
    <location>
        <begin position="416"/>
        <end position="432"/>
    </location>
</feature>
<evidence type="ECO:0008006" key="4">
    <source>
        <dbReference type="Google" id="ProtNLM"/>
    </source>
</evidence>
<organism evidence="2 3">
    <name type="scientific">Scophthalmus maximus</name>
    <name type="common">Turbot</name>
    <name type="synonym">Psetta maxima</name>
    <dbReference type="NCBI Taxonomy" id="52904"/>
    <lineage>
        <taxon>Eukaryota</taxon>
        <taxon>Metazoa</taxon>
        <taxon>Chordata</taxon>
        <taxon>Craniata</taxon>
        <taxon>Vertebrata</taxon>
        <taxon>Euteleostomi</taxon>
        <taxon>Actinopterygii</taxon>
        <taxon>Neopterygii</taxon>
        <taxon>Teleostei</taxon>
        <taxon>Neoteleostei</taxon>
        <taxon>Acanthomorphata</taxon>
        <taxon>Carangaria</taxon>
        <taxon>Pleuronectiformes</taxon>
        <taxon>Pleuronectoidei</taxon>
        <taxon>Scophthalmidae</taxon>
        <taxon>Scophthalmus</taxon>
    </lineage>
</organism>
<dbReference type="Proteomes" id="UP000438429">
    <property type="component" value="Unassembled WGS sequence"/>
</dbReference>
<dbReference type="InterPro" id="IPR021281">
    <property type="entry name" value="SNAPC2"/>
</dbReference>
<gene>
    <name evidence="2" type="ORF">F2P81_002134</name>
</gene>
<comment type="caution">
    <text evidence="2">The sequence shown here is derived from an EMBL/GenBank/DDBJ whole genome shotgun (WGS) entry which is preliminary data.</text>
</comment>
<feature type="compositionally biased region" description="Low complexity" evidence="1">
    <location>
        <begin position="673"/>
        <end position="683"/>
    </location>
</feature>
<evidence type="ECO:0000313" key="3">
    <source>
        <dbReference type="Proteomes" id="UP000438429"/>
    </source>
</evidence>
<feature type="compositionally biased region" description="Polar residues" evidence="1">
    <location>
        <begin position="725"/>
        <end position="741"/>
    </location>
</feature>
<dbReference type="EMBL" id="VEVO01000002">
    <property type="protein sequence ID" value="KAF0045605.1"/>
    <property type="molecule type" value="Genomic_DNA"/>
</dbReference>
<dbReference type="GO" id="GO:0016604">
    <property type="term" value="C:nuclear body"/>
    <property type="evidence" value="ECO:0007669"/>
    <property type="project" value="TreeGrafter"/>
</dbReference>
<feature type="compositionally biased region" description="Polar residues" evidence="1">
    <location>
        <begin position="316"/>
        <end position="328"/>
    </location>
</feature>
<feature type="region of interest" description="Disordered" evidence="1">
    <location>
        <begin position="414"/>
        <end position="447"/>
    </location>
</feature>
<feature type="compositionally biased region" description="Low complexity" evidence="1">
    <location>
        <begin position="742"/>
        <end position="758"/>
    </location>
</feature>
<evidence type="ECO:0000256" key="1">
    <source>
        <dbReference type="SAM" id="MobiDB-lite"/>
    </source>
</evidence>
<feature type="region of interest" description="Disordered" evidence="1">
    <location>
        <begin position="725"/>
        <end position="765"/>
    </location>
</feature>
<dbReference type="Pfam" id="PF11035">
    <property type="entry name" value="SNAPC2"/>
    <property type="match status" value="1"/>
</dbReference>
<sequence length="804" mass="86547">MKPPPRTRTKPSRRLEPDVAPRASRKLSVDWPPVEQRKLLNALRSLGRTLDGCGDVDYAFLSKQVPTRSVSEIHSVVESLKNKVISCAKVKLKKNRLEDKKVKKPIEVWTHMASALAGSLEESISSAFYQILTVSSTEPCTLRNCDPPKVHRPPTGADRPVGRTVSLRPMPRLPVKASSSCSSSRPMPPLSTHAAEFHTSFGCTSKVTSKDSPITFGVKCIVDFERIYRYLSVIHKPDEECHLTPMESAIMLDLLMSLPEEMPLLDCTKLQKHLTQVYQCLSSPANSKMAREMFKDLKDGPTAQGDVPSGADGNTPDGQQNTARTVDSSGVVDSEEPDVAESRSSRSKNASTQSGKADVIGPCPPLNPFLVPLKLLVVNVVVPGLSEYFPIHEQEKSKILVQKHRSLHDSVKPAETTMTPKRSGKNKTSSQPAELMSPPAFTSSTDAALFEPKRTTKMTKKHILTDSVTSQCTETTLETKSTTPKDTGIAKIVETTMVTDPSALTEGSISQSIGNILPPQPNIAIDKITSQSSKTNIVIKGRMPTAVTTRIFEASIPTDAVALERADTTMVPVLSVSESGVATGSGEYESLKTTLTSVLTPKTDTSTLSQPEITLTSQESQSTDTVSYEPSKTAVVSQESKPTVSVTSEPIRTTVAPELTAQTDTSTLLPTKTTLQSQPTQTTGRITSKSSKTTVVPGETITTETVTSDPTGTTLLIDLTSPTYTVKSESGSAPTATKSTITSNTVTSETSQTTSSPEPTAPRTTDLSTAAFVKSASYLKYHLLLQLNSEKAPMTGSDTRLGLS</sequence>
<feature type="region of interest" description="Disordered" evidence="1">
    <location>
        <begin position="1"/>
        <end position="27"/>
    </location>
</feature>
<feature type="region of interest" description="Disordered" evidence="1">
    <location>
        <begin position="673"/>
        <end position="696"/>
    </location>
</feature>
<dbReference type="PANTHER" id="PTHR15132:SF1">
    <property type="entry name" value="SNRNA-ACTIVATING PROTEIN COMPLEX SUBUNIT 2"/>
    <property type="match status" value="1"/>
</dbReference>
<dbReference type="AlphaFoldDB" id="A0A6A4TK71"/>
<dbReference type="GO" id="GO:0016251">
    <property type="term" value="F:RNA polymerase II general transcription initiation factor activity"/>
    <property type="evidence" value="ECO:0007669"/>
    <property type="project" value="InterPro"/>
</dbReference>
<feature type="region of interest" description="Disordered" evidence="1">
    <location>
        <begin position="145"/>
        <end position="166"/>
    </location>
</feature>
<proteinExistence type="predicted"/>
<accession>A0A6A4TK71</accession>
<dbReference type="GO" id="GO:0009301">
    <property type="term" value="P:snRNA transcription"/>
    <property type="evidence" value="ECO:0007669"/>
    <property type="project" value="InterPro"/>
</dbReference>
<name>A0A6A4TK71_SCOMX</name>